<dbReference type="Proteomes" id="UP000000763">
    <property type="component" value="Chromosome 11"/>
</dbReference>
<protein>
    <submittedName>
        <fullName evidence="1">Uncharacterized protein</fullName>
    </submittedName>
</protein>
<sequence length="120" mass="13989">MDGIFESDIIYGLLELYNLESYVENSDRKQHPSERYKGQVRKGLASRVYDRESFSINHPNSRYQLSSPFNQLTPKSGQNRTVMQMERSIKSLYVRKLNESHFCGTSCQQLISVMFQALLE</sequence>
<dbReference type="EMBL" id="AC146523">
    <property type="protein sequence ID" value="AAX92813.1"/>
    <property type="molecule type" value="Genomic_DNA"/>
</dbReference>
<accession>Q2R5B6</accession>
<proteinExistence type="predicted"/>
<gene>
    <name evidence="1" type="ordered locus">LOC_Os11g25570</name>
</gene>
<name>Q2R5B6_ORYSJ</name>
<organism evidence="1 2">
    <name type="scientific">Oryza sativa subsp. japonica</name>
    <name type="common">Rice</name>
    <dbReference type="NCBI Taxonomy" id="39947"/>
    <lineage>
        <taxon>Eukaryota</taxon>
        <taxon>Viridiplantae</taxon>
        <taxon>Streptophyta</taxon>
        <taxon>Embryophyta</taxon>
        <taxon>Tracheophyta</taxon>
        <taxon>Spermatophyta</taxon>
        <taxon>Magnoliopsida</taxon>
        <taxon>Liliopsida</taxon>
        <taxon>Poales</taxon>
        <taxon>Poaceae</taxon>
        <taxon>BOP clade</taxon>
        <taxon>Oryzoideae</taxon>
        <taxon>Oryzeae</taxon>
        <taxon>Oryzinae</taxon>
        <taxon>Oryza</taxon>
        <taxon>Oryza sativa</taxon>
    </lineage>
</organism>
<reference evidence="2" key="2">
    <citation type="journal article" date="2008" name="Nucleic Acids Res.">
        <title>The rice annotation project database (RAP-DB): 2008 update.</title>
        <authorList>
            <consortium name="The rice annotation project (RAP)"/>
        </authorList>
    </citation>
    <scope>GENOME REANNOTATION</scope>
    <source>
        <strain evidence="2">cv. Nipponbare</strain>
    </source>
</reference>
<reference evidence="2" key="1">
    <citation type="journal article" date="2005" name="Nature">
        <title>The map-based sequence of the rice genome.</title>
        <authorList>
            <consortium name="International rice genome sequencing project (IRGSP)"/>
            <person name="Matsumoto T."/>
            <person name="Wu J."/>
            <person name="Kanamori H."/>
            <person name="Katayose Y."/>
            <person name="Fujisawa M."/>
            <person name="Namiki N."/>
            <person name="Mizuno H."/>
            <person name="Yamamoto K."/>
            <person name="Antonio B.A."/>
            <person name="Baba T."/>
            <person name="Sakata K."/>
            <person name="Nagamura Y."/>
            <person name="Aoki H."/>
            <person name="Arikawa K."/>
            <person name="Arita K."/>
            <person name="Bito T."/>
            <person name="Chiden Y."/>
            <person name="Fujitsuka N."/>
            <person name="Fukunaka R."/>
            <person name="Hamada M."/>
            <person name="Harada C."/>
            <person name="Hayashi A."/>
            <person name="Hijishita S."/>
            <person name="Honda M."/>
            <person name="Hosokawa S."/>
            <person name="Ichikawa Y."/>
            <person name="Idonuma A."/>
            <person name="Iijima M."/>
            <person name="Ikeda M."/>
            <person name="Ikeno M."/>
            <person name="Ito K."/>
            <person name="Ito S."/>
            <person name="Ito T."/>
            <person name="Ito Y."/>
            <person name="Ito Y."/>
            <person name="Iwabuchi A."/>
            <person name="Kamiya K."/>
            <person name="Karasawa W."/>
            <person name="Kurita K."/>
            <person name="Katagiri S."/>
            <person name="Kikuta A."/>
            <person name="Kobayashi H."/>
            <person name="Kobayashi N."/>
            <person name="Machita K."/>
            <person name="Maehara T."/>
            <person name="Masukawa M."/>
            <person name="Mizubayashi T."/>
            <person name="Mukai Y."/>
            <person name="Nagasaki H."/>
            <person name="Nagata Y."/>
            <person name="Naito S."/>
            <person name="Nakashima M."/>
            <person name="Nakama Y."/>
            <person name="Nakamichi Y."/>
            <person name="Nakamura M."/>
            <person name="Meguro A."/>
            <person name="Negishi M."/>
            <person name="Ohta I."/>
            <person name="Ohta T."/>
            <person name="Okamoto M."/>
            <person name="Ono N."/>
            <person name="Saji S."/>
            <person name="Sakaguchi M."/>
            <person name="Sakai K."/>
            <person name="Shibata M."/>
            <person name="Shimokawa T."/>
            <person name="Song J."/>
            <person name="Takazaki Y."/>
            <person name="Terasawa K."/>
            <person name="Tsugane M."/>
            <person name="Tsuji K."/>
            <person name="Ueda S."/>
            <person name="Waki K."/>
            <person name="Yamagata H."/>
            <person name="Yamamoto M."/>
            <person name="Yamamoto S."/>
            <person name="Yamane H."/>
            <person name="Yoshiki S."/>
            <person name="Yoshihara R."/>
            <person name="Yukawa K."/>
            <person name="Zhong H."/>
            <person name="Yano M."/>
            <person name="Yuan Q."/>
            <person name="Ouyang S."/>
            <person name="Liu J."/>
            <person name="Jones K.M."/>
            <person name="Gansberger K."/>
            <person name="Moffat K."/>
            <person name="Hill J."/>
            <person name="Bera J."/>
            <person name="Fadrosh D."/>
            <person name="Jin S."/>
            <person name="Johri S."/>
            <person name="Kim M."/>
            <person name="Overton L."/>
            <person name="Reardon M."/>
            <person name="Tsitrin T."/>
            <person name="Vuong H."/>
            <person name="Weaver B."/>
            <person name="Ciecko A."/>
            <person name="Tallon L."/>
            <person name="Jackson J."/>
            <person name="Pai G."/>
            <person name="Aken S.V."/>
            <person name="Utterback T."/>
            <person name="Reidmuller S."/>
            <person name="Feldblyum T."/>
            <person name="Hsiao J."/>
            <person name="Zismann V."/>
            <person name="Iobst S."/>
            <person name="de Vazeille A.R."/>
            <person name="Buell C.R."/>
            <person name="Ying K."/>
            <person name="Li Y."/>
            <person name="Lu T."/>
            <person name="Huang Y."/>
            <person name="Zhao Q."/>
            <person name="Feng Q."/>
            <person name="Zhang L."/>
            <person name="Zhu J."/>
            <person name="Weng Q."/>
            <person name="Mu J."/>
            <person name="Lu Y."/>
            <person name="Fan D."/>
            <person name="Liu Y."/>
            <person name="Guan J."/>
            <person name="Zhang Y."/>
            <person name="Yu S."/>
            <person name="Liu X."/>
            <person name="Zhang Y."/>
            <person name="Hong G."/>
            <person name="Han B."/>
            <person name="Choisne N."/>
            <person name="Demange N."/>
            <person name="Orjeda G."/>
            <person name="Samain S."/>
            <person name="Cattolico L."/>
            <person name="Pelletier E."/>
            <person name="Couloux A."/>
            <person name="Segurens B."/>
            <person name="Wincker P."/>
            <person name="D'Hont A."/>
            <person name="Scarpelli C."/>
            <person name="Weissenbach J."/>
            <person name="Salanoubat M."/>
            <person name="Quetier F."/>
            <person name="Yu Y."/>
            <person name="Kim H.R."/>
            <person name="Rambo T."/>
            <person name="Currie J."/>
            <person name="Collura K."/>
            <person name="Luo M."/>
            <person name="Yang T."/>
            <person name="Ammiraju J.S.S."/>
            <person name="Engler F."/>
            <person name="Soderlund C."/>
            <person name="Wing R.A."/>
            <person name="Palmer L.E."/>
            <person name="de la Bastide M."/>
            <person name="Spiegel L."/>
            <person name="Nascimento L."/>
            <person name="Zutavern T."/>
            <person name="O'Shaughnessy A."/>
            <person name="Dike S."/>
            <person name="Dedhia N."/>
            <person name="Preston R."/>
            <person name="Balija V."/>
            <person name="McCombie W.R."/>
            <person name="Chow T."/>
            <person name="Chen H."/>
            <person name="Chung M."/>
            <person name="Chen C."/>
            <person name="Shaw J."/>
            <person name="Wu H."/>
            <person name="Hsiao K."/>
            <person name="Chao Y."/>
            <person name="Chu M."/>
            <person name="Cheng C."/>
            <person name="Hour A."/>
            <person name="Lee P."/>
            <person name="Lin S."/>
            <person name="Lin Y."/>
            <person name="Liou J."/>
            <person name="Liu S."/>
            <person name="Hsing Y."/>
            <person name="Raghuvanshi S."/>
            <person name="Mohanty A."/>
            <person name="Bharti A.K."/>
            <person name="Gaur A."/>
            <person name="Gupta V."/>
            <person name="Kumar D."/>
            <person name="Ravi V."/>
            <person name="Vij S."/>
            <person name="Kapur A."/>
            <person name="Khurana P."/>
            <person name="Khurana P."/>
            <person name="Khurana J.P."/>
            <person name="Tyagi A.K."/>
            <person name="Gaikwad K."/>
            <person name="Singh A."/>
            <person name="Dalal V."/>
            <person name="Srivastava S."/>
            <person name="Dixit A."/>
            <person name="Pal A.K."/>
            <person name="Ghazi I.A."/>
            <person name="Yadav M."/>
            <person name="Pandit A."/>
            <person name="Bhargava A."/>
            <person name="Sureshbabu K."/>
            <person name="Batra K."/>
            <person name="Sharma T.R."/>
            <person name="Mohapatra T."/>
            <person name="Singh N.K."/>
            <person name="Messing J."/>
            <person name="Nelson A.B."/>
            <person name="Fuks G."/>
            <person name="Kavchok S."/>
            <person name="Keizer G."/>
            <person name="Linton E."/>
            <person name="Llaca V."/>
            <person name="Song R."/>
            <person name="Tanyolac B."/>
            <person name="Young S."/>
            <person name="Ho-Il K."/>
            <person name="Hahn J.H."/>
            <person name="Sangsakoo G."/>
            <person name="Vanavichit A."/>
            <person name="de Mattos Luiz.A.T."/>
            <person name="Zimmer P.D."/>
            <person name="Malone G."/>
            <person name="Dellagostin O."/>
            <person name="de Oliveira A.C."/>
            <person name="Bevan M."/>
            <person name="Bancroft I."/>
            <person name="Minx P."/>
            <person name="Cordum H."/>
            <person name="Wilson R."/>
            <person name="Cheng Z."/>
            <person name="Jin W."/>
            <person name="Jiang J."/>
            <person name="Leong S.A."/>
            <person name="Iwama H."/>
            <person name="Gojobori T."/>
            <person name="Itoh T."/>
            <person name="Niimura Y."/>
            <person name="Fujii Y."/>
            <person name="Habara T."/>
            <person name="Sakai H."/>
            <person name="Sato Y."/>
            <person name="Wilson G."/>
            <person name="Kumar K."/>
            <person name="McCouch S."/>
            <person name="Juretic N."/>
            <person name="Hoen D."/>
            <person name="Wright S."/>
            <person name="Bruskiewich R."/>
            <person name="Bureau T."/>
            <person name="Miyao A."/>
            <person name="Hirochika H."/>
            <person name="Nishikawa T."/>
            <person name="Kadowaki K."/>
            <person name="Sugiura M."/>
            <person name="Burr B."/>
            <person name="Sasaki T."/>
        </authorList>
    </citation>
    <scope>NUCLEOTIDE SEQUENCE [LARGE SCALE GENOMIC DNA]</scope>
    <source>
        <strain evidence="2">cv. Nipponbare</strain>
    </source>
</reference>
<evidence type="ECO:0000313" key="1">
    <source>
        <dbReference type="EMBL" id="AAX92813.1"/>
    </source>
</evidence>
<evidence type="ECO:0000313" key="2">
    <source>
        <dbReference type="Proteomes" id="UP000000763"/>
    </source>
</evidence>
<dbReference type="AlphaFoldDB" id="Q2R5B6"/>